<keyword evidence="2" id="KW-1185">Reference proteome</keyword>
<gene>
    <name evidence="1" type="ORF">PXEA_LOCUS27297</name>
</gene>
<dbReference type="EMBL" id="CAAALY010246556">
    <property type="protein sequence ID" value="VEL33857.1"/>
    <property type="molecule type" value="Genomic_DNA"/>
</dbReference>
<evidence type="ECO:0000313" key="1">
    <source>
        <dbReference type="EMBL" id="VEL33857.1"/>
    </source>
</evidence>
<evidence type="ECO:0000313" key="2">
    <source>
        <dbReference type="Proteomes" id="UP000784294"/>
    </source>
</evidence>
<name>A0A3S5CMV5_9PLAT</name>
<dbReference type="Proteomes" id="UP000784294">
    <property type="component" value="Unassembled WGS sequence"/>
</dbReference>
<proteinExistence type="predicted"/>
<organism evidence="1 2">
    <name type="scientific">Protopolystoma xenopodis</name>
    <dbReference type="NCBI Taxonomy" id="117903"/>
    <lineage>
        <taxon>Eukaryota</taxon>
        <taxon>Metazoa</taxon>
        <taxon>Spiralia</taxon>
        <taxon>Lophotrochozoa</taxon>
        <taxon>Platyhelminthes</taxon>
        <taxon>Monogenea</taxon>
        <taxon>Polyopisthocotylea</taxon>
        <taxon>Polystomatidea</taxon>
        <taxon>Polystomatidae</taxon>
        <taxon>Protopolystoma</taxon>
    </lineage>
</organism>
<sequence>MPSALAWHLLGPAGGLDISAMPSRVCRNNNPPQSGCFGRECPNYATSLSTDILSRESQQRKYFEMFVYLSVFVYLSSRLPQLSPFLASTTSDTPFSDVLSVRRGCPMTF</sequence>
<accession>A0A3S5CMV5</accession>
<protein>
    <submittedName>
        <fullName evidence="1">Uncharacterized protein</fullName>
    </submittedName>
</protein>
<comment type="caution">
    <text evidence="1">The sequence shown here is derived from an EMBL/GenBank/DDBJ whole genome shotgun (WGS) entry which is preliminary data.</text>
</comment>
<reference evidence="1" key="1">
    <citation type="submission" date="2018-11" db="EMBL/GenBank/DDBJ databases">
        <authorList>
            <consortium name="Pathogen Informatics"/>
        </authorList>
    </citation>
    <scope>NUCLEOTIDE SEQUENCE</scope>
</reference>
<dbReference type="AlphaFoldDB" id="A0A3S5CMV5"/>